<dbReference type="OrthoDB" id="3028765at2759"/>
<sequence length="120" mass="13019">MVKLIAAVGGSLSRGKSLPSQYQEKVEDIAKRALELHRIVGKDVTSMDLVTYTVPSDTQFDPSQMDDTEGSADETGSDRVICTLEMGLQYRKRAELGKQGGEQYGITLKPKVVLSAALEA</sequence>
<proteinExistence type="predicted"/>
<protein>
    <submittedName>
        <fullName evidence="2">Uncharacterized protein</fullName>
    </submittedName>
</protein>
<evidence type="ECO:0000313" key="2">
    <source>
        <dbReference type="EMBL" id="KIL66433.1"/>
    </source>
</evidence>
<feature type="region of interest" description="Disordered" evidence="1">
    <location>
        <begin position="55"/>
        <end position="76"/>
    </location>
</feature>
<name>A0A0C2XC47_AMAMK</name>
<evidence type="ECO:0000313" key="3">
    <source>
        <dbReference type="Proteomes" id="UP000054549"/>
    </source>
</evidence>
<dbReference type="Proteomes" id="UP000054549">
    <property type="component" value="Unassembled WGS sequence"/>
</dbReference>
<dbReference type="InParanoid" id="A0A0C2XC47"/>
<dbReference type="STRING" id="946122.A0A0C2XC47"/>
<dbReference type="HOGENOM" id="CLU_1854718_0_0_1"/>
<keyword evidence="3" id="KW-1185">Reference proteome</keyword>
<evidence type="ECO:0000256" key="1">
    <source>
        <dbReference type="SAM" id="MobiDB-lite"/>
    </source>
</evidence>
<gene>
    <name evidence="2" type="ORF">M378DRAFT_75212</name>
</gene>
<dbReference type="AlphaFoldDB" id="A0A0C2XC47"/>
<dbReference type="EMBL" id="KN818236">
    <property type="protein sequence ID" value="KIL66433.1"/>
    <property type="molecule type" value="Genomic_DNA"/>
</dbReference>
<accession>A0A0C2XC47</accession>
<reference evidence="2 3" key="1">
    <citation type="submission" date="2014-04" db="EMBL/GenBank/DDBJ databases">
        <title>Evolutionary Origins and Diversification of the Mycorrhizal Mutualists.</title>
        <authorList>
            <consortium name="DOE Joint Genome Institute"/>
            <consortium name="Mycorrhizal Genomics Consortium"/>
            <person name="Kohler A."/>
            <person name="Kuo A."/>
            <person name="Nagy L.G."/>
            <person name="Floudas D."/>
            <person name="Copeland A."/>
            <person name="Barry K.W."/>
            <person name="Cichocki N."/>
            <person name="Veneault-Fourrey C."/>
            <person name="LaButti K."/>
            <person name="Lindquist E.A."/>
            <person name="Lipzen A."/>
            <person name="Lundell T."/>
            <person name="Morin E."/>
            <person name="Murat C."/>
            <person name="Riley R."/>
            <person name="Ohm R."/>
            <person name="Sun H."/>
            <person name="Tunlid A."/>
            <person name="Henrissat B."/>
            <person name="Grigoriev I.V."/>
            <person name="Hibbett D.S."/>
            <person name="Martin F."/>
        </authorList>
    </citation>
    <scope>NUCLEOTIDE SEQUENCE [LARGE SCALE GENOMIC DNA]</scope>
    <source>
        <strain evidence="2 3">Koide BX008</strain>
    </source>
</reference>
<organism evidence="2 3">
    <name type="scientific">Amanita muscaria (strain Koide BX008)</name>
    <dbReference type="NCBI Taxonomy" id="946122"/>
    <lineage>
        <taxon>Eukaryota</taxon>
        <taxon>Fungi</taxon>
        <taxon>Dikarya</taxon>
        <taxon>Basidiomycota</taxon>
        <taxon>Agaricomycotina</taxon>
        <taxon>Agaricomycetes</taxon>
        <taxon>Agaricomycetidae</taxon>
        <taxon>Agaricales</taxon>
        <taxon>Pluteineae</taxon>
        <taxon>Amanitaceae</taxon>
        <taxon>Amanita</taxon>
    </lineage>
</organism>